<name>A0A1F6TAV1_9PROT</name>
<dbReference type="EMBL" id="MFSS01000095">
    <property type="protein sequence ID" value="OGI42250.1"/>
    <property type="molecule type" value="Genomic_DNA"/>
</dbReference>
<protein>
    <submittedName>
        <fullName evidence="1">Uncharacterized protein</fullName>
    </submittedName>
</protein>
<proteinExistence type="predicted"/>
<sequence length="70" mass="7639">MPWRARWRCSGVMACQRPAFWRRRSRRSGGSCDQRPANGLRICCSAGDKSLQAMSAARAPPASISNATNG</sequence>
<dbReference type="Proteomes" id="UP000177925">
    <property type="component" value="Unassembled WGS sequence"/>
</dbReference>
<comment type="caution">
    <text evidence="1">The sequence shown here is derived from an EMBL/GenBank/DDBJ whole genome shotgun (WGS) entry which is preliminary data.</text>
</comment>
<evidence type="ECO:0000313" key="1">
    <source>
        <dbReference type="EMBL" id="OGI42250.1"/>
    </source>
</evidence>
<evidence type="ECO:0000313" key="2">
    <source>
        <dbReference type="Proteomes" id="UP000177925"/>
    </source>
</evidence>
<dbReference type="AlphaFoldDB" id="A0A1F6TAV1"/>
<gene>
    <name evidence="1" type="ORF">A2150_06420</name>
</gene>
<organism evidence="1 2">
    <name type="scientific">Candidatus Muproteobacteria bacterium RBG_16_64_11</name>
    <dbReference type="NCBI Taxonomy" id="1817758"/>
    <lineage>
        <taxon>Bacteria</taxon>
        <taxon>Pseudomonadati</taxon>
        <taxon>Pseudomonadota</taxon>
        <taxon>Candidatus Muproteobacteria</taxon>
    </lineage>
</organism>
<reference evidence="1 2" key="1">
    <citation type="journal article" date="2016" name="Nat. Commun.">
        <title>Thousands of microbial genomes shed light on interconnected biogeochemical processes in an aquifer system.</title>
        <authorList>
            <person name="Anantharaman K."/>
            <person name="Brown C.T."/>
            <person name="Hug L.A."/>
            <person name="Sharon I."/>
            <person name="Castelle C.J."/>
            <person name="Probst A.J."/>
            <person name="Thomas B.C."/>
            <person name="Singh A."/>
            <person name="Wilkins M.J."/>
            <person name="Karaoz U."/>
            <person name="Brodie E.L."/>
            <person name="Williams K.H."/>
            <person name="Hubbard S.S."/>
            <person name="Banfield J.F."/>
        </authorList>
    </citation>
    <scope>NUCLEOTIDE SEQUENCE [LARGE SCALE GENOMIC DNA]</scope>
</reference>
<accession>A0A1F6TAV1</accession>